<dbReference type="GO" id="GO:0030833">
    <property type="term" value="P:regulation of actin filament polymerization"/>
    <property type="evidence" value="ECO:0000318"/>
    <property type="project" value="GO_Central"/>
</dbReference>
<feature type="compositionally biased region" description="Basic and acidic residues" evidence="2">
    <location>
        <begin position="789"/>
        <end position="804"/>
    </location>
</feature>
<evidence type="ECO:0000256" key="2">
    <source>
        <dbReference type="SAM" id="MobiDB-lite"/>
    </source>
</evidence>
<feature type="region of interest" description="Disordered" evidence="2">
    <location>
        <begin position="789"/>
        <end position="902"/>
    </location>
</feature>
<feature type="compositionally biased region" description="Basic and acidic residues" evidence="2">
    <location>
        <begin position="870"/>
        <end position="887"/>
    </location>
</feature>
<accession>A0A8R1Y9U6</accession>
<dbReference type="PANTHER" id="PTHR48125">
    <property type="entry name" value="LP07818P1"/>
    <property type="match status" value="1"/>
</dbReference>
<feature type="compositionally biased region" description="Low complexity" evidence="2">
    <location>
        <begin position="832"/>
        <end position="844"/>
    </location>
</feature>
<keyword evidence="3" id="KW-0812">Transmembrane</keyword>
<name>A0A2A6C017_PRIPA</name>
<accession>A0A2A6C017</accession>
<dbReference type="GO" id="GO:0005737">
    <property type="term" value="C:cytoplasm"/>
    <property type="evidence" value="ECO:0000318"/>
    <property type="project" value="GO_Central"/>
</dbReference>
<feature type="compositionally biased region" description="Low complexity" evidence="2">
    <location>
        <begin position="222"/>
        <end position="242"/>
    </location>
</feature>
<keyword evidence="3" id="KW-0472">Membrane</keyword>
<feature type="compositionally biased region" description="Basic and acidic residues" evidence="2">
    <location>
        <begin position="926"/>
        <end position="937"/>
    </location>
</feature>
<reference evidence="4" key="2">
    <citation type="submission" date="2022-06" db="UniProtKB">
        <authorList>
            <consortium name="EnsemblMetazoa"/>
        </authorList>
    </citation>
    <scope>IDENTIFICATION</scope>
    <source>
        <strain evidence="4">PS312</strain>
    </source>
</reference>
<evidence type="ECO:0000256" key="1">
    <source>
        <dbReference type="SAM" id="Coils"/>
    </source>
</evidence>
<feature type="region of interest" description="Disordered" evidence="2">
    <location>
        <begin position="1120"/>
        <end position="1152"/>
    </location>
</feature>
<feature type="region of interest" description="Disordered" evidence="2">
    <location>
        <begin position="926"/>
        <end position="958"/>
    </location>
</feature>
<feature type="transmembrane region" description="Helical" evidence="3">
    <location>
        <begin position="71"/>
        <end position="90"/>
    </location>
</feature>
<dbReference type="PANTHER" id="PTHR48125:SF12">
    <property type="entry name" value="AT HOOK TRANSCRIPTION FACTOR FAMILY-RELATED"/>
    <property type="match status" value="1"/>
</dbReference>
<reference evidence="5" key="1">
    <citation type="journal article" date="2008" name="Nat. Genet.">
        <title>The Pristionchus pacificus genome provides a unique perspective on nematode lifestyle and parasitism.</title>
        <authorList>
            <person name="Dieterich C."/>
            <person name="Clifton S.W."/>
            <person name="Schuster L.N."/>
            <person name="Chinwalla A."/>
            <person name="Delehaunty K."/>
            <person name="Dinkelacker I."/>
            <person name="Fulton L."/>
            <person name="Fulton R."/>
            <person name="Godfrey J."/>
            <person name="Minx P."/>
            <person name="Mitreva M."/>
            <person name="Roeseler W."/>
            <person name="Tian H."/>
            <person name="Witte H."/>
            <person name="Yang S.P."/>
            <person name="Wilson R.K."/>
            <person name="Sommer R.J."/>
        </authorList>
    </citation>
    <scope>NUCLEOTIDE SEQUENCE [LARGE SCALE GENOMIC DNA]</scope>
    <source>
        <strain evidence="5">PS312</strain>
    </source>
</reference>
<feature type="compositionally biased region" description="Basic and acidic residues" evidence="2">
    <location>
        <begin position="186"/>
        <end position="221"/>
    </location>
</feature>
<feature type="compositionally biased region" description="Low complexity" evidence="2">
    <location>
        <begin position="141"/>
        <end position="152"/>
    </location>
</feature>
<dbReference type="EnsemblMetazoa" id="PPA09396.1">
    <property type="protein sequence ID" value="PPA09396.1"/>
    <property type="gene ID" value="WBGene00098950"/>
</dbReference>
<evidence type="ECO:0000256" key="3">
    <source>
        <dbReference type="SAM" id="Phobius"/>
    </source>
</evidence>
<feature type="coiled-coil region" evidence="1">
    <location>
        <begin position="298"/>
        <end position="480"/>
    </location>
</feature>
<feature type="compositionally biased region" description="Low complexity" evidence="2">
    <location>
        <begin position="938"/>
        <end position="950"/>
    </location>
</feature>
<feature type="compositionally biased region" description="Low complexity" evidence="2">
    <location>
        <begin position="160"/>
        <end position="176"/>
    </location>
</feature>
<feature type="compositionally biased region" description="Acidic residues" evidence="2">
    <location>
        <begin position="1142"/>
        <end position="1152"/>
    </location>
</feature>
<sequence length="1152" mass="123924">MVASSSSSSSPTSSDSPYLSDLVNYLSYLAHKGVKTLPSVDDVHKALPSLNDVIKRARSLSNASRAEQMDALTTGVIAVTIISAVAFFLYKMYGQEEDTFAKARDNKQIYTLEDAMSTKNDKKEKERQQQKKKEEKKKKAAAAAAATSTTSADSKEDKPAAAATAAAAAAAAPTTTQESPVSAPAPKKETAKKEQPKPEEPKKMESKKDSEPVAVKKEEAAPLHTAAPEPAPAAAAGESTAPRHLSLKDLDTNKVVARLSSIDELELEYLEYLNNFFRDTHEKNVKALTDNVRAERLANESARALATVKAEKAKLEAEMESNRRMTNEVVQKMAASGSEAQEAKSQLASKIAELDKLARELDTAKKTASSVVIPIIPDNKEEVEKLKADAKSAASRIADLEETLKNAKETAAKERKQFEQSVLLQKTREDAAVGQEVLLAESRQNAKAISQRLTELEQVKETLEARAADAAKQVEQLMEEAKKFCVSSFSSSIHSLRSSFSLTGTHECEARGINNTHIRKKFRHLVDFFSLSFTRRNPEAPSLASTSSSLSILLQAAMGKKRSGNKSGANKGPSIVLPTATPHATPVTPATPATPATPPTLSEAAAVTSKTPTATTLSNALFDLSGALALSQAEMREASHLADTNSLKTMIEELNKEVHRFEEAKKEQAEVVAKLAAKEAELAKKSAALEEAQKEISAIKKGSESSNSAADAQIASLTKRVSELEQSLADAEKRAAEIVIPVAEPAKKEADVEEIVELKKSVFLNAAPPVAVDNSAELAALKEENAELKREQERLHEKNTELRTRSHTMNDQLNELEKRLASSSKVSNGVGPSAPSATPAAAATQEKGSKKSKKGGDKKEATPPPAAAPTKEEKKDEEERVRGERRLVVSHIGKVIGGAPALDEAADAKAYEQWLKSVAASIKDAQEKAKKSQKEQPAKSAPAPAPAVVADDPEKEELRKQNDALIDALATLEHELTTIEQLKSEREASYARRIAELEKTHGKAPLLHMLSELELPYPTWPSGCDGVVVGPPTEVELLGAGDYCPTPTGNLPYQSSPHDHDHHHCPEDTVPPERPQEKGGRLSVSKQRIVAEIRCCHAIRRQIAEVRSAIEALPALSTGASTANSGAVVLPPPRVSPPTSQSEDDGSWEVVA</sequence>
<proteinExistence type="predicted"/>
<evidence type="ECO:0000313" key="5">
    <source>
        <dbReference type="Proteomes" id="UP000005239"/>
    </source>
</evidence>
<organism evidence="4 5">
    <name type="scientific">Pristionchus pacificus</name>
    <name type="common">Parasitic nematode worm</name>
    <dbReference type="NCBI Taxonomy" id="54126"/>
    <lineage>
        <taxon>Eukaryota</taxon>
        <taxon>Metazoa</taxon>
        <taxon>Ecdysozoa</taxon>
        <taxon>Nematoda</taxon>
        <taxon>Chromadorea</taxon>
        <taxon>Rhabditida</taxon>
        <taxon>Rhabditina</taxon>
        <taxon>Diplogasteromorpha</taxon>
        <taxon>Diplogasteroidea</taxon>
        <taxon>Neodiplogasteridae</taxon>
        <taxon>Pristionchus</taxon>
    </lineage>
</organism>
<dbReference type="Proteomes" id="UP000005239">
    <property type="component" value="Unassembled WGS sequence"/>
</dbReference>
<feature type="region of interest" description="Disordered" evidence="2">
    <location>
        <begin position="561"/>
        <end position="600"/>
    </location>
</feature>
<keyword evidence="5" id="KW-1185">Reference proteome</keyword>
<feature type="region of interest" description="Disordered" evidence="2">
    <location>
        <begin position="114"/>
        <end position="245"/>
    </location>
</feature>
<protein>
    <submittedName>
        <fullName evidence="4">Uncharacterized protein</fullName>
    </submittedName>
</protein>
<dbReference type="GO" id="GO:0031267">
    <property type="term" value="F:small GTPase binding"/>
    <property type="evidence" value="ECO:0000318"/>
    <property type="project" value="GO_Central"/>
</dbReference>
<feature type="compositionally biased region" description="Basic and acidic residues" evidence="2">
    <location>
        <begin position="119"/>
        <end position="133"/>
    </location>
</feature>
<feature type="compositionally biased region" description="Low complexity" evidence="2">
    <location>
        <begin position="578"/>
        <end position="600"/>
    </location>
</feature>
<keyword evidence="1" id="KW-0175">Coiled coil</keyword>
<feature type="coiled-coil region" evidence="1">
    <location>
        <begin position="644"/>
        <end position="734"/>
    </location>
</feature>
<dbReference type="AlphaFoldDB" id="A0A2A6C017"/>
<keyword evidence="3" id="KW-1133">Transmembrane helix</keyword>
<gene>
    <name evidence="4" type="primary">WBGene00098950</name>
</gene>
<evidence type="ECO:0000313" key="4">
    <source>
        <dbReference type="EnsemblMetazoa" id="PPA09396.1"/>
    </source>
</evidence>
<feature type="region of interest" description="Disordered" evidence="2">
    <location>
        <begin position="1053"/>
        <end position="1083"/>
    </location>
</feature>
<feature type="compositionally biased region" description="Basic and acidic residues" evidence="2">
    <location>
        <begin position="1057"/>
        <end position="1067"/>
    </location>
</feature>